<dbReference type="EMBL" id="OP413838">
    <property type="protein sequence ID" value="UYL64806.1"/>
    <property type="molecule type" value="Genomic_DNA"/>
</dbReference>
<evidence type="ECO:0000313" key="1">
    <source>
        <dbReference type="EMBL" id="UYL64806.1"/>
    </source>
</evidence>
<evidence type="ECO:0000313" key="2">
    <source>
        <dbReference type="Proteomes" id="UP001156193"/>
    </source>
</evidence>
<proteinExistence type="predicted"/>
<dbReference type="InterPro" id="IPR029052">
    <property type="entry name" value="Metallo-depent_PP-like"/>
</dbReference>
<name>A0ABY6GLB4_9CAUD</name>
<dbReference type="SUPFAM" id="SSF56300">
    <property type="entry name" value="Metallo-dependent phosphatases"/>
    <property type="match status" value="1"/>
</dbReference>
<sequence>MKILCFSDTHIGSRGGLLRPGFSHNDFSVTSPVGTKMWKILERALKRRDYDAVFFLGDLMHGIPKNSVQTNEVLLPSLELQQAAAIYSLKDILPEDVPKYACTGSHYHDSSEYPLEQKTLEELGFKIVKQFKSVMIGKMFVNLAHGKGTRENLATYLEKTYKMMRSMGIAPQIILRGHYHRFAAIRFQSALAVCLPCLEDSSKRYSMQVSAYPFSSDIGVLIIDKDLNIEYIGEE</sequence>
<protein>
    <recommendedName>
        <fullName evidence="3">Calcineurin-like phosphoesterase domain-containing protein</fullName>
    </recommendedName>
</protein>
<dbReference type="Gene3D" id="3.60.21.10">
    <property type="match status" value="1"/>
</dbReference>
<dbReference type="Proteomes" id="UP001156193">
    <property type="component" value="Segment"/>
</dbReference>
<gene>
    <name evidence="1" type="ORF">OFDIEDLO_00010</name>
</gene>
<evidence type="ECO:0008006" key="3">
    <source>
        <dbReference type="Google" id="ProtNLM"/>
    </source>
</evidence>
<accession>A0ABY6GLB4</accession>
<reference evidence="1 2" key="1">
    <citation type="submission" date="2022-09" db="EMBL/GenBank/DDBJ databases">
        <title>Evolutionary Diversification of Methanotrophic Ca. Methanophagales (ANME-1) and Their Expansive Virome.</title>
        <authorList>
            <person name="Laso-Perez R."/>
            <person name="Wu F."/>
            <person name="Cremiere A."/>
            <person name="Speth D."/>
            <person name="Magyar J.S."/>
            <person name="Krupovic M."/>
            <person name="Orphan V.J."/>
        </authorList>
    </citation>
    <scope>NUCLEOTIDE SEQUENCE [LARGE SCALE GENOMIC DNA]</scope>
    <source>
        <strain evidence="1">PBV299</strain>
    </source>
</reference>
<keyword evidence="2" id="KW-1185">Reference proteome</keyword>
<organism evidence="1 2">
    <name type="scientific">Methanophagales virus PBV299</name>
    <dbReference type="NCBI Taxonomy" id="2987730"/>
    <lineage>
        <taxon>Viruses</taxon>
        <taxon>Duplodnaviria</taxon>
        <taxon>Heunggongvirae</taxon>
        <taxon>Uroviricota</taxon>
        <taxon>Caudoviricetes</taxon>
        <taxon>Nakonvirales</taxon>
        <taxon>Ahpuchviridae</taxon>
        <taxon>Kisinvirus</taxon>
        <taxon>Kisinvirus pescaderoense</taxon>
    </lineage>
</organism>